<evidence type="ECO:0000313" key="3">
    <source>
        <dbReference type="Proteomes" id="UP000000600"/>
    </source>
</evidence>
<reference evidence="2 3" key="1">
    <citation type="journal article" date="2006" name="Nature">
        <title>Global trends of whole-genome duplications revealed by the ciliate Paramecium tetraurelia.</title>
        <authorList>
            <consortium name="Genoscope"/>
            <person name="Aury J.-M."/>
            <person name="Jaillon O."/>
            <person name="Duret L."/>
            <person name="Noel B."/>
            <person name="Jubin C."/>
            <person name="Porcel B.M."/>
            <person name="Segurens B."/>
            <person name="Daubin V."/>
            <person name="Anthouard V."/>
            <person name="Aiach N."/>
            <person name="Arnaiz O."/>
            <person name="Billaut A."/>
            <person name="Beisson J."/>
            <person name="Blanc I."/>
            <person name="Bouhouche K."/>
            <person name="Camara F."/>
            <person name="Duharcourt S."/>
            <person name="Guigo R."/>
            <person name="Gogendeau D."/>
            <person name="Katinka M."/>
            <person name="Keller A.-M."/>
            <person name="Kissmehl R."/>
            <person name="Klotz C."/>
            <person name="Koll F."/>
            <person name="Le Moue A."/>
            <person name="Lepere C."/>
            <person name="Malinsky S."/>
            <person name="Nowacki M."/>
            <person name="Nowak J.K."/>
            <person name="Plattner H."/>
            <person name="Poulain J."/>
            <person name="Ruiz F."/>
            <person name="Serrano V."/>
            <person name="Zagulski M."/>
            <person name="Dessen P."/>
            <person name="Betermier M."/>
            <person name="Weissenbach J."/>
            <person name="Scarpelli C."/>
            <person name="Schachter V."/>
            <person name="Sperling L."/>
            <person name="Meyer E."/>
            <person name="Cohen J."/>
            <person name="Wincker P."/>
        </authorList>
    </citation>
    <scope>NUCLEOTIDE SEQUENCE [LARGE SCALE GENOMIC DNA]</scope>
    <source>
        <strain evidence="2 3">Stock d4-2</strain>
    </source>
</reference>
<protein>
    <recommendedName>
        <fullName evidence="4">Transmembrane protein</fullName>
    </recommendedName>
</protein>
<dbReference type="KEGG" id="ptm:GSPATT00013773001"/>
<keyword evidence="1" id="KW-0812">Transmembrane</keyword>
<name>A0D5M6_PARTE</name>
<gene>
    <name evidence="2" type="ORF">GSPATT00013773001</name>
</gene>
<dbReference type="AlphaFoldDB" id="A0D5M6"/>
<feature type="transmembrane region" description="Helical" evidence="1">
    <location>
        <begin position="751"/>
        <end position="771"/>
    </location>
</feature>
<accession>A0D5M6</accession>
<dbReference type="Proteomes" id="UP000000600">
    <property type="component" value="Unassembled WGS sequence"/>
</dbReference>
<evidence type="ECO:0000256" key="1">
    <source>
        <dbReference type="SAM" id="Phobius"/>
    </source>
</evidence>
<keyword evidence="3" id="KW-1185">Reference proteome</keyword>
<proteinExistence type="predicted"/>
<dbReference type="GeneID" id="5031524"/>
<dbReference type="EMBL" id="CT868307">
    <property type="protein sequence ID" value="CAK78343.1"/>
    <property type="molecule type" value="Genomic_DNA"/>
</dbReference>
<organism evidence="2 3">
    <name type="scientific">Paramecium tetraurelia</name>
    <dbReference type="NCBI Taxonomy" id="5888"/>
    <lineage>
        <taxon>Eukaryota</taxon>
        <taxon>Sar</taxon>
        <taxon>Alveolata</taxon>
        <taxon>Ciliophora</taxon>
        <taxon>Intramacronucleata</taxon>
        <taxon>Oligohymenophorea</taxon>
        <taxon>Peniculida</taxon>
        <taxon>Parameciidae</taxon>
        <taxon>Paramecium</taxon>
    </lineage>
</organism>
<keyword evidence="1" id="KW-1133">Transmembrane helix</keyword>
<sequence>MVWGQEVFLIEHSINDNTIFVVNKKAISIINSKNAISYQIKPSDYYENSQIRFCIEQQNFIIISKNIIKAFHYDKIIELKWSLRITKEINKIIQNNQVVSIYLQDCLEIFIQIDILKYEEINNSLQFGCKFKPFDQQEIRISNKEIEILPYFSNKVIFNFDQIIDYIYFVNQERLVIFEVIEKKIVLKLYSIQFQDLYFFFNLPLYDFTIIYPLRYEIFWDQLAIAAKNPSNQQEVLLVYNLNNQLISILIKVINIDQNQYYFTFLNVHQIVSIYNSSLMVTYLKQVFLKFTDQYLDFDTDFKHELNYLEAKTDIFNLSKIVQFDIVISHFNYTLKIKDNKIPFLQHYHKQKQINKINFENVFNQIDNVYLLRENDFQKLVPIVITPFLECGFYSNQACYKDTDVILFNSVNQIMIKLPQSCKDLVFIKDLSSMQEIFCLASGMFLEKYEVNQIQLNKKSQYQQSLQIDFYADRIQSIIFIENIAIIKIMNKKQYQILLFQENDLKQFSYKDRIDFQIVQVIYVKNHYVIFCYDNKINHLIHVVLLTQNYSNDKTLEIDISQMITEYFSLGFLHVNSLLILNHTLNYMIFETNIIICFIAQNCFRINLIIDFQQSLMHSHIINFIRYQHNKGQLQYCLANQNTLILSLLMDEETVIYFYNLSSIKVLDSLYQYVEQNTTIEYFNESHFVQIKSVNTTQQLSFVQFQGYQFQPQNPFKQTIETIKLNNSVSTLTLVFYPSFDRNDIINFSNMRISLINLVNLILLILFLKTFKNRRFRHQIK</sequence>
<dbReference type="HOGENOM" id="CLU_358823_0_0_1"/>
<evidence type="ECO:0008006" key="4">
    <source>
        <dbReference type="Google" id="ProtNLM"/>
    </source>
</evidence>
<dbReference type="InParanoid" id="A0D5M6"/>
<evidence type="ECO:0000313" key="2">
    <source>
        <dbReference type="EMBL" id="CAK78343.1"/>
    </source>
</evidence>
<keyword evidence="1" id="KW-0472">Membrane</keyword>
<dbReference type="RefSeq" id="XP_001445740.1">
    <property type="nucleotide sequence ID" value="XM_001445703.1"/>
</dbReference>
<dbReference type="OMA" id="QNCFRIN"/>
<dbReference type="OrthoDB" id="309337at2759"/>